<proteinExistence type="inferred from homology"/>
<dbReference type="PROSITE" id="PS50991">
    <property type="entry name" value="PYR_CT"/>
    <property type="match status" value="1"/>
</dbReference>
<dbReference type="GO" id="GO:0006552">
    <property type="term" value="P:L-leucine catabolic process"/>
    <property type="evidence" value="ECO:0007669"/>
    <property type="project" value="TreeGrafter"/>
</dbReference>
<dbReference type="GO" id="GO:0046951">
    <property type="term" value="P:ketone body biosynthetic process"/>
    <property type="evidence" value="ECO:0007669"/>
    <property type="project" value="TreeGrafter"/>
</dbReference>
<dbReference type="FunFam" id="3.20.20.70:FF:000071">
    <property type="entry name" value="Hydroxymethylglutaryl-CoA lyase"/>
    <property type="match status" value="1"/>
</dbReference>
<dbReference type="RefSeq" id="WP_038851395.1">
    <property type="nucleotide sequence ID" value="NZ_ASGY01000250.1"/>
</dbReference>
<dbReference type="OrthoDB" id="9784013at2"/>
<dbReference type="AlphaFoldDB" id="A0A0A1YUF1"/>
<reference evidence="5 6" key="1">
    <citation type="journal article" date="2013" name="Genome Announc.">
        <title>Draft Genome Sequence of Pseudomonas fluorescens LMG 5329, a White Line-Inducing Principle-Producing Bioindicator for the Mushroom Pathogen Pseudomonas tolaasii.</title>
        <authorList>
            <person name="Ghequire M.G."/>
            <person name="Rokni-Zadeh H."/>
            <person name="Zarrineh P."/>
            <person name="De Mot R."/>
        </authorList>
    </citation>
    <scope>NUCLEOTIDE SEQUENCE [LARGE SCALE GENOMIC DNA]</scope>
    <source>
        <strain evidence="5 6">LMG 5329</strain>
    </source>
</reference>
<evidence type="ECO:0000256" key="3">
    <source>
        <dbReference type="ARBA" id="ARBA00023239"/>
    </source>
</evidence>
<organism evidence="5 6">
    <name type="scientific">Pseudomonas fluorescens LMG 5329</name>
    <dbReference type="NCBI Taxonomy" id="1324332"/>
    <lineage>
        <taxon>Bacteria</taxon>
        <taxon>Pseudomonadati</taxon>
        <taxon>Pseudomonadota</taxon>
        <taxon>Gammaproteobacteria</taxon>
        <taxon>Pseudomonadales</taxon>
        <taxon>Pseudomonadaceae</taxon>
        <taxon>Pseudomonas</taxon>
    </lineage>
</organism>
<accession>A0A0A1YUF1</accession>
<dbReference type="GO" id="GO:0046872">
    <property type="term" value="F:metal ion binding"/>
    <property type="evidence" value="ECO:0007669"/>
    <property type="project" value="UniProtKB-KW"/>
</dbReference>
<dbReference type="PANTHER" id="PTHR42738:SF7">
    <property type="entry name" value="HYDROXYMETHYLGLUTARYL-COA LYASE"/>
    <property type="match status" value="1"/>
</dbReference>
<keyword evidence="2" id="KW-0479">Metal-binding</keyword>
<dbReference type="EMBL" id="ASGY01000250">
    <property type="protein sequence ID" value="KGE64082.1"/>
    <property type="molecule type" value="Genomic_DNA"/>
</dbReference>
<comment type="caution">
    <text evidence="5">The sequence shown here is derived from an EMBL/GenBank/DDBJ whole genome shotgun (WGS) entry which is preliminary data.</text>
</comment>
<dbReference type="CDD" id="cd07938">
    <property type="entry name" value="DRE_TIM_HMGL"/>
    <property type="match status" value="1"/>
</dbReference>
<dbReference type="NCBIfam" id="NF004283">
    <property type="entry name" value="PRK05692.1"/>
    <property type="match status" value="1"/>
</dbReference>
<comment type="similarity">
    <text evidence="1">Belongs to the HMG-CoA lyase family.</text>
</comment>
<keyword evidence="3 5" id="KW-0456">Lyase</keyword>
<evidence type="ECO:0000313" key="6">
    <source>
        <dbReference type="Proteomes" id="UP000030060"/>
    </source>
</evidence>
<evidence type="ECO:0000259" key="4">
    <source>
        <dbReference type="PROSITE" id="PS50991"/>
    </source>
</evidence>
<gene>
    <name evidence="5" type="ORF">K814_0131330</name>
</gene>
<dbReference type="SUPFAM" id="SSF51569">
    <property type="entry name" value="Aldolase"/>
    <property type="match status" value="1"/>
</dbReference>
<dbReference type="InterPro" id="IPR043594">
    <property type="entry name" value="HMGL"/>
</dbReference>
<dbReference type="GO" id="GO:0004419">
    <property type="term" value="F:hydroxymethylglutaryl-CoA lyase activity"/>
    <property type="evidence" value="ECO:0007669"/>
    <property type="project" value="TreeGrafter"/>
</dbReference>
<dbReference type="PANTHER" id="PTHR42738">
    <property type="entry name" value="HYDROXYMETHYLGLUTARYL-COA LYASE"/>
    <property type="match status" value="1"/>
</dbReference>
<evidence type="ECO:0000256" key="1">
    <source>
        <dbReference type="ARBA" id="ARBA00009405"/>
    </source>
</evidence>
<name>A0A0A1YUF1_PSEFL</name>
<feature type="domain" description="Pyruvate carboxyltransferase" evidence="4">
    <location>
        <begin position="4"/>
        <end position="271"/>
    </location>
</feature>
<sequence length="316" mass="34265">MKRLYLQEVATRDGFQNEKTFIDTEQKIALIDELSQCGYAKIEVTSFTSPKAIPALRDAEAVMAGIQRQKGVEYTVLVPNVRGAERALGCGIDEANLVMSVSEPHNRSNLRMTREQSFAQLRDVVGVIGRGPVAVNVSLSTVFGCPMQGDVPADDVLGWVERFAELGVRGVTLCDTTGMAYPTQVEALSRQVRERFPELQLTLHFHNTRGMALANTLAALQAGIDRFDASLGGLGGCPYAPGASGNVCMEDLVHMLDLMGYDTGLQLDRVLAASARLPGLIGHATPSQILKAGKRLDLHPIPEHVHTLTQQVAHHD</sequence>
<dbReference type="InterPro" id="IPR013785">
    <property type="entry name" value="Aldolase_TIM"/>
</dbReference>
<evidence type="ECO:0000256" key="2">
    <source>
        <dbReference type="ARBA" id="ARBA00022723"/>
    </source>
</evidence>
<dbReference type="Gene3D" id="3.20.20.70">
    <property type="entry name" value="Aldolase class I"/>
    <property type="match status" value="1"/>
</dbReference>
<dbReference type="Pfam" id="PF00682">
    <property type="entry name" value="HMGL-like"/>
    <property type="match status" value="1"/>
</dbReference>
<dbReference type="Proteomes" id="UP000030060">
    <property type="component" value="Unassembled WGS sequence"/>
</dbReference>
<evidence type="ECO:0000313" key="5">
    <source>
        <dbReference type="EMBL" id="KGE64082.1"/>
    </source>
</evidence>
<dbReference type="InterPro" id="IPR000891">
    <property type="entry name" value="PYR_CT"/>
</dbReference>
<protein>
    <submittedName>
        <fullName evidence="5">Hydroxymethylglutaryl-CoA lyase</fullName>
    </submittedName>
</protein>